<organism evidence="2 3">
    <name type="scientific">Citrobacter portucalensis</name>
    <dbReference type="NCBI Taxonomy" id="1639133"/>
    <lineage>
        <taxon>Bacteria</taxon>
        <taxon>Pseudomonadati</taxon>
        <taxon>Pseudomonadota</taxon>
        <taxon>Gammaproteobacteria</taxon>
        <taxon>Enterobacterales</taxon>
        <taxon>Enterobacteriaceae</taxon>
        <taxon>Citrobacter</taxon>
        <taxon>Citrobacter freundii complex</taxon>
    </lineage>
</organism>
<reference evidence="2" key="1">
    <citation type="submission" date="2022-07" db="EMBL/GenBank/DDBJ databases">
        <title>Genome Sequence of Citrobacter portucalensis from Edible Snails.</title>
        <authorList>
            <person name="Okafor A.C."/>
            <person name="Ogbo F.C."/>
            <person name="Ruppitsch W."/>
            <person name="Allerberger F."/>
        </authorList>
    </citation>
    <scope>NUCLEOTIDE SEQUENCE</scope>
    <source>
        <strain evidence="2">Igbk 7</strain>
    </source>
</reference>
<feature type="domain" description="Endonuclease GajA/Old nuclease/RecF-like AAA" evidence="1">
    <location>
        <begin position="20"/>
        <end position="382"/>
    </location>
</feature>
<dbReference type="Pfam" id="PF13175">
    <property type="entry name" value="AAA_15"/>
    <property type="match status" value="1"/>
</dbReference>
<dbReference type="InterPro" id="IPR041685">
    <property type="entry name" value="AAA_GajA/Old/RecF-like"/>
</dbReference>
<dbReference type="RefSeq" id="WP_267449775.1">
    <property type="nucleotide sequence ID" value="NZ_JANDBG010000040.1"/>
</dbReference>
<evidence type="ECO:0000313" key="3">
    <source>
        <dbReference type="Proteomes" id="UP001207430"/>
    </source>
</evidence>
<dbReference type="InterPro" id="IPR027417">
    <property type="entry name" value="P-loop_NTPase"/>
</dbReference>
<sequence>MDSNKTPMVKKLASWTFSFKNIGCISQGEVDAKPLTILCGKNNTGKTWVMYGLYGFLNMPSPSLKLPQVTNFVKTLIENGNFEFNVIEWIEANFPAIKKEFNKSASKMLENVFNTNDKDIFANSAFDWVIDESDLKTNVLEKKLEVSLVLGTGKKEVMLISKDSNSDIIQMTLLESNFPRIESFINMTLSQLLKIEYDESPAFLIPAERNGLHLFFNELSSRRTALLHHASKEQFDLSSLLNDVMKSKYSAPIANYIDWLNEIKVNRKNKNGEFHKLAEELKKIISGKYTVDTEGQIYFSTYKKGRVAASKIELHLSSSTVKSLFGLWFYLEHQAKKGDILMIDEPELNLHPSNQRVIARFLAKLVNSGLRVIVSTHSDYFVKEINSLMMLHGVSEELLAKRDAVMKKQGISSESILDPECVAAYVFDNNSVNEMSKTDEGISANTFDEVINSINDENDEIYYSLIDGRSVSEDDDNHD</sequence>
<evidence type="ECO:0000259" key="1">
    <source>
        <dbReference type="Pfam" id="PF13175"/>
    </source>
</evidence>
<dbReference type="GO" id="GO:0005524">
    <property type="term" value="F:ATP binding"/>
    <property type="evidence" value="ECO:0007669"/>
    <property type="project" value="UniProtKB-KW"/>
</dbReference>
<gene>
    <name evidence="2" type="ORF">NLN86_24175</name>
</gene>
<dbReference type="CDD" id="cd00267">
    <property type="entry name" value="ABC_ATPase"/>
    <property type="match status" value="1"/>
</dbReference>
<dbReference type="PANTHER" id="PTHR43581:SF2">
    <property type="entry name" value="EXCINUCLEASE ATPASE SUBUNIT"/>
    <property type="match status" value="1"/>
</dbReference>
<dbReference type="InterPro" id="IPR051396">
    <property type="entry name" value="Bact_Antivir_Def_Nuclease"/>
</dbReference>
<keyword evidence="2" id="KW-0547">Nucleotide-binding</keyword>
<dbReference type="Gene3D" id="3.40.50.300">
    <property type="entry name" value="P-loop containing nucleotide triphosphate hydrolases"/>
    <property type="match status" value="1"/>
</dbReference>
<keyword evidence="2" id="KW-0067">ATP-binding</keyword>
<comment type="caution">
    <text evidence="2">The sequence shown here is derived from an EMBL/GenBank/DDBJ whole genome shotgun (WGS) entry which is preliminary data.</text>
</comment>
<protein>
    <submittedName>
        <fullName evidence="2">ATP-binding protein</fullName>
    </submittedName>
</protein>
<evidence type="ECO:0000313" key="2">
    <source>
        <dbReference type="EMBL" id="MCX9004713.1"/>
    </source>
</evidence>
<dbReference type="PANTHER" id="PTHR43581">
    <property type="entry name" value="ATP/GTP PHOSPHATASE"/>
    <property type="match status" value="1"/>
</dbReference>
<dbReference type="Proteomes" id="UP001207430">
    <property type="component" value="Unassembled WGS sequence"/>
</dbReference>
<accession>A0AAW5W8E2</accession>
<proteinExistence type="predicted"/>
<dbReference type="EMBL" id="JANDBG010000040">
    <property type="protein sequence ID" value="MCX9004713.1"/>
    <property type="molecule type" value="Genomic_DNA"/>
</dbReference>
<dbReference type="SUPFAM" id="SSF52540">
    <property type="entry name" value="P-loop containing nucleoside triphosphate hydrolases"/>
    <property type="match status" value="1"/>
</dbReference>
<name>A0AAW5W8E2_9ENTR</name>
<dbReference type="AlphaFoldDB" id="A0AAW5W8E2"/>